<evidence type="ECO:0000313" key="1">
    <source>
        <dbReference type="EMBL" id="POW08632.1"/>
    </source>
</evidence>
<evidence type="ECO:0000313" key="2">
    <source>
        <dbReference type="Proteomes" id="UP000239156"/>
    </source>
</evidence>
<keyword evidence="2" id="KW-1185">Reference proteome</keyword>
<name>A0A2S4VGF4_9BASI</name>
<reference evidence="1" key="1">
    <citation type="submission" date="2017-12" db="EMBL/GenBank/DDBJ databases">
        <title>Gene loss provides genomic basis for host adaptation in cereal stripe rust fungi.</title>
        <authorList>
            <person name="Xia C."/>
        </authorList>
    </citation>
    <scope>NUCLEOTIDE SEQUENCE [LARGE SCALE GENOMIC DNA]</scope>
    <source>
        <strain evidence="1">93-210</strain>
    </source>
</reference>
<sequence length="48" mass="5306">MPDFCSIRKSQSKTHSLNQTLPVSCDLQGPYLDQDRSFLGGYPGCSRA</sequence>
<dbReference type="Proteomes" id="UP000239156">
    <property type="component" value="Unassembled WGS sequence"/>
</dbReference>
<organism evidence="1 2">
    <name type="scientific">Puccinia striiformis</name>
    <dbReference type="NCBI Taxonomy" id="27350"/>
    <lineage>
        <taxon>Eukaryota</taxon>
        <taxon>Fungi</taxon>
        <taxon>Dikarya</taxon>
        <taxon>Basidiomycota</taxon>
        <taxon>Pucciniomycotina</taxon>
        <taxon>Pucciniomycetes</taxon>
        <taxon>Pucciniales</taxon>
        <taxon>Pucciniaceae</taxon>
        <taxon>Puccinia</taxon>
    </lineage>
</organism>
<proteinExistence type="predicted"/>
<dbReference type="AlphaFoldDB" id="A0A2S4VGF4"/>
<accession>A0A2S4VGF4</accession>
<comment type="caution">
    <text evidence="1">The sequence shown here is derived from an EMBL/GenBank/DDBJ whole genome shotgun (WGS) entry which is preliminary data.</text>
</comment>
<dbReference type="VEuPathDB" id="FungiDB:PSTT_07346"/>
<gene>
    <name evidence="1" type="ORF">PSTT_07346</name>
</gene>
<protein>
    <submittedName>
        <fullName evidence="1">Uncharacterized protein</fullName>
    </submittedName>
</protein>
<dbReference type="EMBL" id="PKSL01000062">
    <property type="protein sequence ID" value="POW08632.1"/>
    <property type="molecule type" value="Genomic_DNA"/>
</dbReference>